<evidence type="ECO:0000313" key="3">
    <source>
        <dbReference type="Proteomes" id="UP000003688"/>
    </source>
</evidence>
<feature type="chain" id="PRO_5002894847" evidence="1">
    <location>
        <begin position="24"/>
        <end position="900"/>
    </location>
</feature>
<gene>
    <name evidence="2" type="ORF">Cflav_PD3223</name>
</gene>
<dbReference type="InterPro" id="IPR011990">
    <property type="entry name" value="TPR-like_helical_dom_sf"/>
</dbReference>
<keyword evidence="3" id="KW-1185">Reference proteome</keyword>
<dbReference type="STRING" id="320771.Cflav_PD3223"/>
<evidence type="ECO:0000256" key="1">
    <source>
        <dbReference type="SAM" id="SignalP"/>
    </source>
</evidence>
<dbReference type="SMART" id="SM00028">
    <property type="entry name" value="TPR"/>
    <property type="match status" value="4"/>
</dbReference>
<dbReference type="PANTHER" id="PTHR37423">
    <property type="entry name" value="SOLUBLE LYTIC MUREIN TRANSGLYCOSYLASE-RELATED"/>
    <property type="match status" value="1"/>
</dbReference>
<dbReference type="PANTHER" id="PTHR37423:SF6">
    <property type="entry name" value="CELL DIVISION COORDINATOR CPOB"/>
    <property type="match status" value="1"/>
</dbReference>
<dbReference type="EMBL" id="ABOX02000019">
    <property type="protein sequence ID" value="EEF60164.1"/>
    <property type="molecule type" value="Genomic_DNA"/>
</dbReference>
<dbReference type="AlphaFoldDB" id="B9XIT7"/>
<evidence type="ECO:0000313" key="2">
    <source>
        <dbReference type="EMBL" id="EEF60164.1"/>
    </source>
</evidence>
<dbReference type="OrthoDB" id="174598at2"/>
<keyword evidence="1" id="KW-0732">Signal</keyword>
<protein>
    <submittedName>
        <fullName evidence="2">Tetratricopeptide domain protein</fullName>
    </submittedName>
</protein>
<comment type="caution">
    <text evidence="2">The sequence shown here is derived from an EMBL/GenBank/DDBJ whole genome shotgun (WGS) entry which is preliminary data.</text>
</comment>
<name>B9XIT7_PEDPL</name>
<dbReference type="RefSeq" id="WP_007415730.1">
    <property type="nucleotide sequence ID" value="NZ_ABOX02000019.1"/>
</dbReference>
<dbReference type="Gene3D" id="1.25.40.10">
    <property type="entry name" value="Tetratricopeptide repeat domain"/>
    <property type="match status" value="6"/>
</dbReference>
<dbReference type="InterPro" id="IPR019734">
    <property type="entry name" value="TPR_rpt"/>
</dbReference>
<organism evidence="2 3">
    <name type="scientific">Pedosphaera parvula (strain Ellin514)</name>
    <dbReference type="NCBI Taxonomy" id="320771"/>
    <lineage>
        <taxon>Bacteria</taxon>
        <taxon>Pseudomonadati</taxon>
        <taxon>Verrucomicrobiota</taxon>
        <taxon>Pedosphaerae</taxon>
        <taxon>Pedosphaerales</taxon>
        <taxon>Pedosphaeraceae</taxon>
        <taxon>Pedosphaera</taxon>
    </lineage>
</organism>
<sequence length="900" mass="99913" precursor="true">MKWNFKRIAGCWGFLALIQFLFATVNCSAAATPESHAFEVAADFFKSHNWEKAEEKLADFAKKYPTSEFFADAVLLQGESRYALGRDSGVVELLSTEMPHAGKLADQYLYWTAVASYRSANYKNAADSFSRIVTVYTNSAKRAEAIFSQSQTLGKMGAWPEAIKELRQPDGAFQQLLKSNPTNEFAIKGVLLLAEADLIQKDYQAVSEDLRIISQQKLTPEFKWRSQLLFCRSLFEAGKTDEALQAGTNLNTLAVETGNLEFIGESVAFQANVLEKLGRLADAVEVYENFEKKLSAETPKALRRQAIYKIVDLNLKQNKLDIATQKLDSFLSKFPEDRTADVALLTLGELQLRQATTTGLTPATAAVTLPGTNLLSLAKANFQKLINSFTNSDFVGAAQLNLGWCLWLENKPAESRTAFSNALQRLPQSESQAVARFKLADIQFTERDFHGALTNYIPVVEEYKNFPLVRSNLFERSLYQITRAALAETNITQASQAMAKILDLYPNTLLSDSSALLVGQGMTEYANPAGARDLLQMFIEKSPTSPLSSEVRLAIAHTYEKEGNWQAAITNYDRLIVDSTNSAVLPRVEFSRAMANFRAGYETNAYSILTNFVVKFSTNQLAAKAKYWIGDYFWRQEDFPRAERSYKEVYQNWPAATNEGLQAQMMAGRAAMARENYYDATTYFTNLTILPQCPAPLRLEALFAYGSAMMGLAPLDTTNSVAHYNTAIGIFLDIQKNYSTNSVAPMAAGEVGNCYLQMAVQDASQYDRAATYYKQAIDSPVADVHTRGLAQLGLAKTLEGLAHTNKTAAEQGPLLKQAMNLCEEVVFTANLRAGEEADLYCISQNGLEAGKLAEELGLWEHALKLYSTLCEKLPPLKPTLQERITKTGEKLARQKAEHGV</sequence>
<reference evidence="2 3" key="1">
    <citation type="journal article" date="2011" name="J. Bacteriol.">
        <title>Genome sequence of 'Pedosphaera parvula' Ellin514, an aerobic Verrucomicrobial isolate from pasture soil.</title>
        <authorList>
            <person name="Kant R."/>
            <person name="van Passel M.W."/>
            <person name="Sangwan P."/>
            <person name="Palva A."/>
            <person name="Lucas S."/>
            <person name="Copeland A."/>
            <person name="Lapidus A."/>
            <person name="Glavina Del Rio T."/>
            <person name="Dalin E."/>
            <person name="Tice H."/>
            <person name="Bruce D."/>
            <person name="Goodwin L."/>
            <person name="Pitluck S."/>
            <person name="Chertkov O."/>
            <person name="Larimer F.W."/>
            <person name="Land M.L."/>
            <person name="Hauser L."/>
            <person name="Brettin T.S."/>
            <person name="Detter J.C."/>
            <person name="Han S."/>
            <person name="de Vos W.M."/>
            <person name="Janssen P.H."/>
            <person name="Smidt H."/>
        </authorList>
    </citation>
    <scope>NUCLEOTIDE SEQUENCE [LARGE SCALE GENOMIC DNA]</scope>
    <source>
        <strain evidence="2 3">Ellin514</strain>
    </source>
</reference>
<dbReference type="Proteomes" id="UP000003688">
    <property type="component" value="Unassembled WGS sequence"/>
</dbReference>
<dbReference type="Pfam" id="PF13432">
    <property type="entry name" value="TPR_16"/>
    <property type="match status" value="1"/>
</dbReference>
<accession>B9XIT7</accession>
<proteinExistence type="predicted"/>
<dbReference type="SUPFAM" id="SSF48452">
    <property type="entry name" value="TPR-like"/>
    <property type="match status" value="2"/>
</dbReference>
<feature type="signal peptide" evidence="1">
    <location>
        <begin position="1"/>
        <end position="23"/>
    </location>
</feature>